<evidence type="ECO:0000313" key="2">
    <source>
        <dbReference type="EMBL" id="AWT60616.1"/>
    </source>
</evidence>
<accession>A0A2Z4AHF0</accession>
<dbReference type="InterPro" id="IPR036237">
    <property type="entry name" value="Xyl_isomerase-like_sf"/>
</dbReference>
<dbReference type="SUPFAM" id="SSF51658">
    <property type="entry name" value="Xylose isomerase-like"/>
    <property type="match status" value="1"/>
</dbReference>
<gene>
    <name evidence="2" type="primary">asbF</name>
    <name evidence="2" type="ORF">DF168_01832</name>
</gene>
<reference evidence="2 3" key="1">
    <citation type="submission" date="2018-06" db="EMBL/GenBank/DDBJ databases">
        <title>Draft Genome Sequence of a Novel Marine Bacterium Related to the Verrucomicrobia.</title>
        <authorList>
            <person name="Vosseberg J."/>
            <person name="Martijn J."/>
            <person name="Ettema T.J.G."/>
        </authorList>
    </citation>
    <scope>NUCLEOTIDE SEQUENCE [LARGE SCALE GENOMIC DNA]</scope>
    <source>
        <strain evidence="2">TARA_B100001123</strain>
    </source>
</reference>
<evidence type="ECO:0000313" key="3">
    <source>
        <dbReference type="Proteomes" id="UP000247465"/>
    </source>
</evidence>
<dbReference type="GO" id="GO:0046565">
    <property type="term" value="F:3-dehydroshikimate dehydratase activity"/>
    <property type="evidence" value="ECO:0007669"/>
    <property type="project" value="UniProtKB-EC"/>
</dbReference>
<dbReference type="EMBL" id="CP029803">
    <property type="protein sequence ID" value="AWT60616.1"/>
    <property type="molecule type" value="Genomic_DNA"/>
</dbReference>
<dbReference type="Pfam" id="PF01261">
    <property type="entry name" value="AP_endonuc_2"/>
    <property type="match status" value="1"/>
</dbReference>
<proteinExistence type="predicted"/>
<dbReference type="PANTHER" id="PTHR12110">
    <property type="entry name" value="HYDROXYPYRUVATE ISOMERASE"/>
    <property type="match status" value="1"/>
</dbReference>
<dbReference type="InterPro" id="IPR013022">
    <property type="entry name" value="Xyl_isomerase-like_TIM-brl"/>
</dbReference>
<dbReference type="EC" id="4.2.1.118" evidence="2"/>
<protein>
    <submittedName>
        <fullName evidence="2">3-dehydroshikimate dehydratase</fullName>
        <ecNumber evidence="2">4.2.1.118</ecNumber>
    </submittedName>
</protein>
<dbReference type="PANTHER" id="PTHR12110:SF41">
    <property type="entry name" value="INOSOSE DEHYDRATASE"/>
    <property type="match status" value="1"/>
</dbReference>
<dbReference type="InterPro" id="IPR050312">
    <property type="entry name" value="IolE/XylAMocC-like"/>
</dbReference>
<keyword evidence="2" id="KW-0456">Lyase</keyword>
<organism evidence="2 3">
    <name type="scientific">Candidatus Moanibacter tarae</name>
    <dbReference type="NCBI Taxonomy" id="2200854"/>
    <lineage>
        <taxon>Bacteria</taxon>
        <taxon>Pseudomonadati</taxon>
        <taxon>Verrucomicrobiota</taxon>
        <taxon>Opitutia</taxon>
        <taxon>Puniceicoccales</taxon>
        <taxon>Puniceicoccales incertae sedis</taxon>
        <taxon>Candidatus Moanibacter</taxon>
    </lineage>
</organism>
<dbReference type="AlphaFoldDB" id="A0A2Z4AHF0"/>
<evidence type="ECO:0000259" key="1">
    <source>
        <dbReference type="Pfam" id="PF01261"/>
    </source>
</evidence>
<sequence>MLLSGLLSVTFRRLHPDKIIDLVQRASLSGIEWGGDIHIPHGDLKRAQETRRRTENAGLQIFAYGSYYRSVASEEEGLSFNTILETAIALGAPIIRIWAGRRGSAEVDRKYRTLIAENIRAIGNTTQAQNIQVVLEFHSNTLTDSADSALCLIREVAHPNIKLSWQPPHAESTGIRLEGLKKILPYLLNLHVFHWKSGNGKLDRRPLNEGVDDWTTYLKVVNSPFRQCAAMLEFVRGDSPDQFLQDADTLRQLIENVSTGSAQ</sequence>
<dbReference type="Gene3D" id="3.20.20.150">
    <property type="entry name" value="Divalent-metal-dependent TIM barrel enzymes"/>
    <property type="match status" value="1"/>
</dbReference>
<name>A0A2Z4AHF0_9BACT</name>
<feature type="domain" description="Xylose isomerase-like TIM barrel" evidence="1">
    <location>
        <begin position="21"/>
        <end position="252"/>
    </location>
</feature>
<dbReference type="Proteomes" id="UP000247465">
    <property type="component" value="Chromosome"/>
</dbReference>
<dbReference type="KEGG" id="mtar:DF168_01832"/>